<accession>A0A4U0VFZ3</accession>
<feature type="region of interest" description="Disordered" evidence="4">
    <location>
        <begin position="118"/>
        <end position="240"/>
    </location>
</feature>
<feature type="region of interest" description="Disordered" evidence="4">
    <location>
        <begin position="509"/>
        <end position="529"/>
    </location>
</feature>
<dbReference type="InterPro" id="IPR009057">
    <property type="entry name" value="Homeodomain-like_sf"/>
</dbReference>
<gene>
    <name evidence="8" type="ORF">B0A54_02583</name>
</gene>
<dbReference type="STRING" id="329885.A0A4U0VFZ3"/>
<feature type="region of interest" description="Disordered" evidence="4">
    <location>
        <begin position="972"/>
        <end position="1064"/>
    </location>
</feature>
<dbReference type="Proteomes" id="UP000310066">
    <property type="component" value="Unassembled WGS sequence"/>
</dbReference>
<evidence type="ECO:0000259" key="7">
    <source>
        <dbReference type="PROSITE" id="PS51294"/>
    </source>
</evidence>
<sequence>MGHIRFDDEGAALIIHAVHRSDQPRTVLKPPRRSLQINTGFAPNATAEETKRKRRRSVDDRFGSSGDTRRQGRVKDGKPWTAHGRLSDPLVVKQESTFRPAVSVAVAEVVQTRDAFGERVSARRERKRKRQSDVERVGGVAGEHAVKGATGSVPAENVPGDTALSKEKKRIRKRDAAAEKENASAKAAANGATEPSGVTDYAPEATTKTTNRKPKPRKPKKPRTEIKETALKHSPPVDATAKDIYQKAVHDLEVEVANPTPGEVMPQSAAKKQKRKHARHEDQSFAANPCLEGQTSTVRKPDSKKRKRHSLTVPTPKTEAEDAPAERRRPGVGDTIDTAGIVKGEQSKPTNQNVPLPAPQVKVEADVQCSNLGSEPEGVHGRVPSSEIDFEKVIGEIQWALDDIKRVCSLLPHGYNKRTPPSAWLQEIRWNVRNIGDHFQRHLVQDNDALVRAWNIVFERYMHGRPEKYYYATGDGWRRQYLRYVESGENQHEHSERILRASKVRDAHGQGLKDRPCLEKSTKDVPTNGGKEVLHEPFVHAVPAGSHELIKPGSPKTVLEGSVDMWIRKDMPVLDVNKQSARTHDSEPSRENVRTDDEGEILVDSETDVPVDDIRASLSSEFRTYGRSISLVFPLDRAPLASLPDPVDTGPAKGTFTTIERAAADDVLEYICQTHQLSHVELCGRFRSWKKLLPRELLVDLRNALPNRRAAAIRQFCEYRYLPRTIGPWTEEEDERLLRAHVQHGNSWVVVSELVGTRSTQQCSQRYMDHLHLGESKQLGPWNHDEEVKLILVVLECLEQIKQANTEKGSFINEVEQLENLIAWNVVSEKMGMQRSRKRARDKWLHLRRSSPNFASALRNAHAPALVVTALRYDWQSLPQRQAAARSRTFKKADIYDVLVEIHTAITDHDKIYSREPGVWSTVIRKGSQFNRTQLRKVYWKTVRKYEGREAVMAAGTIAGKAKAMAELMERHRQKRGKTFAKAYTPEPNPKKAEIPKESIKQSEVEPDRPPARKGRTAREPTSTFLLKRKEFLSAEMVEDSDEEEDAEDDIRLKSKNDQTLAMQ</sequence>
<feature type="compositionally biased region" description="Basic and acidic residues" evidence="4">
    <location>
        <begin position="989"/>
        <end position="1011"/>
    </location>
</feature>
<dbReference type="InterPro" id="IPR017930">
    <property type="entry name" value="Myb_dom"/>
</dbReference>
<dbReference type="SUPFAM" id="SSF46689">
    <property type="entry name" value="Homeodomain-like"/>
    <property type="match status" value="1"/>
</dbReference>
<dbReference type="PROSITE" id="PS51293">
    <property type="entry name" value="SANT"/>
    <property type="match status" value="1"/>
</dbReference>
<dbReference type="GO" id="GO:0000976">
    <property type="term" value="F:transcription cis-regulatory region binding"/>
    <property type="evidence" value="ECO:0007669"/>
    <property type="project" value="TreeGrafter"/>
</dbReference>
<dbReference type="SMART" id="SM00717">
    <property type="entry name" value="SANT"/>
    <property type="match status" value="2"/>
</dbReference>
<comment type="caution">
    <text evidence="8">The sequence shown here is derived from an EMBL/GenBank/DDBJ whole genome shotgun (WGS) entry which is preliminary data.</text>
</comment>
<name>A0A4U0VFZ3_9PEZI</name>
<feature type="compositionally biased region" description="Basic residues" evidence="4">
    <location>
        <begin position="210"/>
        <end position="221"/>
    </location>
</feature>
<dbReference type="EMBL" id="NAJP01000006">
    <property type="protein sequence ID" value="TKA47105.1"/>
    <property type="molecule type" value="Genomic_DNA"/>
</dbReference>
<dbReference type="InterPro" id="IPR051651">
    <property type="entry name" value="DMTF1_DNA-bind_reg"/>
</dbReference>
<dbReference type="AlphaFoldDB" id="A0A4U0VFZ3"/>
<dbReference type="InterPro" id="IPR001005">
    <property type="entry name" value="SANT/Myb"/>
</dbReference>
<evidence type="ECO:0000313" key="9">
    <source>
        <dbReference type="Proteomes" id="UP000310066"/>
    </source>
</evidence>
<feature type="compositionally biased region" description="Basic and acidic residues" evidence="4">
    <location>
        <begin position="174"/>
        <end position="183"/>
    </location>
</feature>
<dbReference type="PANTHER" id="PTHR46380:SF2">
    <property type="entry name" value="CYCLIN-D-BINDING MYB-LIKE TRANSCRIPTION FACTOR 1"/>
    <property type="match status" value="1"/>
</dbReference>
<feature type="domain" description="HTH myb-type" evidence="7">
    <location>
        <begin position="727"/>
        <end position="775"/>
    </location>
</feature>
<proteinExistence type="predicted"/>
<evidence type="ECO:0000259" key="6">
    <source>
        <dbReference type="PROSITE" id="PS51293"/>
    </source>
</evidence>
<organism evidence="8 9">
    <name type="scientific">Friedmanniomyces endolithicus</name>
    <dbReference type="NCBI Taxonomy" id="329885"/>
    <lineage>
        <taxon>Eukaryota</taxon>
        <taxon>Fungi</taxon>
        <taxon>Dikarya</taxon>
        <taxon>Ascomycota</taxon>
        <taxon>Pezizomycotina</taxon>
        <taxon>Dothideomycetes</taxon>
        <taxon>Dothideomycetidae</taxon>
        <taxon>Mycosphaerellales</taxon>
        <taxon>Teratosphaeriaceae</taxon>
        <taxon>Friedmanniomyces</taxon>
    </lineage>
</organism>
<dbReference type="PANTHER" id="PTHR46380">
    <property type="entry name" value="CYCLIN-D-BINDING MYB-LIKE TRANSCRIPTION FACTOR 1"/>
    <property type="match status" value="1"/>
</dbReference>
<comment type="subcellular location">
    <subcellularLocation>
        <location evidence="1">Nucleus</location>
    </subcellularLocation>
</comment>
<evidence type="ECO:0000256" key="2">
    <source>
        <dbReference type="ARBA" id="ARBA00023125"/>
    </source>
</evidence>
<dbReference type="Pfam" id="PF00249">
    <property type="entry name" value="Myb_DNA-binding"/>
    <property type="match status" value="1"/>
</dbReference>
<feature type="domain" description="Myb-like" evidence="5">
    <location>
        <begin position="727"/>
        <end position="771"/>
    </location>
</feature>
<dbReference type="PROSITE" id="PS50090">
    <property type="entry name" value="MYB_LIKE"/>
    <property type="match status" value="1"/>
</dbReference>
<dbReference type="GO" id="GO:0005634">
    <property type="term" value="C:nucleus"/>
    <property type="evidence" value="ECO:0007669"/>
    <property type="project" value="UniProtKB-SubCell"/>
</dbReference>
<keyword evidence="2" id="KW-0238">DNA-binding</keyword>
<feature type="compositionally biased region" description="Basic and acidic residues" evidence="4">
    <location>
        <begin position="57"/>
        <end position="78"/>
    </location>
</feature>
<evidence type="ECO:0000256" key="4">
    <source>
        <dbReference type="SAM" id="MobiDB-lite"/>
    </source>
</evidence>
<feature type="region of interest" description="Disordered" evidence="4">
    <location>
        <begin position="32"/>
        <end position="84"/>
    </location>
</feature>
<feature type="region of interest" description="Disordered" evidence="4">
    <location>
        <begin position="257"/>
        <end position="335"/>
    </location>
</feature>
<dbReference type="InterPro" id="IPR017884">
    <property type="entry name" value="SANT_dom"/>
</dbReference>
<reference evidence="8 9" key="1">
    <citation type="submission" date="2017-03" db="EMBL/GenBank/DDBJ databases">
        <title>Genomes of endolithic fungi from Antarctica.</title>
        <authorList>
            <person name="Coleine C."/>
            <person name="Masonjones S."/>
            <person name="Stajich J.E."/>
        </authorList>
    </citation>
    <scope>NUCLEOTIDE SEQUENCE [LARGE SCALE GENOMIC DNA]</scope>
    <source>
        <strain evidence="8 9">CCFEE 5311</strain>
    </source>
</reference>
<feature type="compositionally biased region" description="Basic and acidic residues" evidence="4">
    <location>
        <begin position="509"/>
        <end position="523"/>
    </location>
</feature>
<evidence type="ECO:0000313" key="8">
    <source>
        <dbReference type="EMBL" id="TKA47105.1"/>
    </source>
</evidence>
<feature type="domain" description="SANT" evidence="6">
    <location>
        <begin position="729"/>
        <end position="768"/>
    </location>
</feature>
<dbReference type="Gene3D" id="1.10.10.60">
    <property type="entry name" value="Homeodomain-like"/>
    <property type="match status" value="1"/>
</dbReference>
<keyword evidence="3" id="KW-0539">Nucleus</keyword>
<protein>
    <submittedName>
        <fullName evidence="8">Uncharacterized protein</fullName>
    </submittedName>
</protein>
<evidence type="ECO:0000256" key="1">
    <source>
        <dbReference type="ARBA" id="ARBA00004123"/>
    </source>
</evidence>
<dbReference type="GO" id="GO:0003700">
    <property type="term" value="F:DNA-binding transcription factor activity"/>
    <property type="evidence" value="ECO:0007669"/>
    <property type="project" value="TreeGrafter"/>
</dbReference>
<dbReference type="PROSITE" id="PS51294">
    <property type="entry name" value="HTH_MYB"/>
    <property type="match status" value="1"/>
</dbReference>
<dbReference type="OrthoDB" id="39591at2759"/>
<feature type="compositionally biased region" description="Acidic residues" evidence="4">
    <location>
        <begin position="1037"/>
        <end position="1049"/>
    </location>
</feature>
<evidence type="ECO:0000259" key="5">
    <source>
        <dbReference type="PROSITE" id="PS50090"/>
    </source>
</evidence>
<evidence type="ECO:0000256" key="3">
    <source>
        <dbReference type="ARBA" id="ARBA00023242"/>
    </source>
</evidence>
<dbReference type="CDD" id="cd00167">
    <property type="entry name" value="SANT"/>
    <property type="match status" value="1"/>
</dbReference>
<feature type="compositionally biased region" description="Basic and acidic residues" evidence="4">
    <location>
        <begin position="318"/>
        <end position="331"/>
    </location>
</feature>
<feature type="compositionally biased region" description="Basic and acidic residues" evidence="4">
    <location>
        <begin position="222"/>
        <end position="231"/>
    </location>
</feature>